<protein>
    <recommendedName>
        <fullName evidence="5">Non-ribosomal peptide synthetase</fullName>
    </recommendedName>
</protein>
<evidence type="ECO:0008006" key="5">
    <source>
        <dbReference type="Google" id="ProtNLM"/>
    </source>
</evidence>
<evidence type="ECO:0000313" key="3">
    <source>
        <dbReference type="EMBL" id="KAF2252923.1"/>
    </source>
</evidence>
<feature type="transmembrane region" description="Helical" evidence="2">
    <location>
        <begin position="119"/>
        <end position="139"/>
    </location>
</feature>
<dbReference type="Proteomes" id="UP000800094">
    <property type="component" value="Unassembled WGS sequence"/>
</dbReference>
<dbReference type="AlphaFoldDB" id="A0A6A6IUR2"/>
<dbReference type="InterPro" id="IPR052979">
    <property type="entry name" value="Adenylate-forming_domain"/>
</dbReference>
<proteinExistence type="predicted"/>
<accession>A0A6A6IUR2</accession>
<feature type="transmembrane region" description="Helical" evidence="2">
    <location>
        <begin position="265"/>
        <end position="284"/>
    </location>
</feature>
<keyword evidence="2" id="KW-0472">Membrane</keyword>
<keyword evidence="2" id="KW-0812">Transmembrane</keyword>
<dbReference type="OrthoDB" id="3142841at2759"/>
<feature type="transmembrane region" description="Helical" evidence="2">
    <location>
        <begin position="145"/>
        <end position="161"/>
    </location>
</feature>
<name>A0A6A6IUR2_9PLEO</name>
<evidence type="ECO:0000313" key="4">
    <source>
        <dbReference type="Proteomes" id="UP000800094"/>
    </source>
</evidence>
<dbReference type="RefSeq" id="XP_033687927.1">
    <property type="nucleotide sequence ID" value="XM_033834695.1"/>
</dbReference>
<keyword evidence="4" id="KW-1185">Reference proteome</keyword>
<sequence length="524" mass="58836">MVVSPQSHLAGGRSQDSLDDAEKGMYESTLELTAPPPFVYMGPKRATHINTQLLSPASPVHEGITPFSSVPELSLSWPAGRRATDANVLEATVKKPAPRKPKISRWILFDLWFNTYRKFFTFVTLLNLTGIIMAALGRFPYAENHLGALVLGNLLCAIMFRNELWMRFLYMVAIYGLRSWAPMRVKYAATSILQHVGGIHSGCALSGAAWLVFKIVDIIRYRAVQNPAVIASGIITNVFIIISVLSAFPWVRNTYHNVFEKHHRFIGWLGLATTWIFVVMGNVYDVKLGQWRSDTHALLSAQELWFAVVLIPWVTLREVPVEVEIPSPKVAVLRFERGMQQGLLGRISRTSIMEYHAFGIISEGRKARHHYMICGVQGDFTKDLVANPPKTVWTRELKFAGVGHASAMFKRGIRVCTGTGIGAALSTCIQSPDWFLIWIGSDQERTFGPTITGLIHKHMEPERMILWDSKKRGGRPDTMELLKDTWTRFGAEVIFITSNMQGNDEMMQGCRAAGLHAFGTLWDF</sequence>
<dbReference type="PANTHER" id="PTHR33927:SF1">
    <property type="entry name" value="TRANSMEMBRANE PROTEIN"/>
    <property type="match status" value="1"/>
</dbReference>
<gene>
    <name evidence="3" type="ORF">BU26DRAFT_587622</name>
</gene>
<keyword evidence="2" id="KW-1133">Transmembrane helix</keyword>
<evidence type="ECO:0000256" key="1">
    <source>
        <dbReference type="SAM" id="MobiDB-lite"/>
    </source>
</evidence>
<feature type="transmembrane region" description="Helical" evidence="2">
    <location>
        <begin position="228"/>
        <end position="250"/>
    </location>
</feature>
<evidence type="ECO:0000256" key="2">
    <source>
        <dbReference type="SAM" id="Phobius"/>
    </source>
</evidence>
<dbReference type="GeneID" id="54588025"/>
<dbReference type="EMBL" id="ML987191">
    <property type="protein sequence ID" value="KAF2252923.1"/>
    <property type="molecule type" value="Genomic_DNA"/>
</dbReference>
<organism evidence="3 4">
    <name type="scientific">Trematosphaeria pertusa</name>
    <dbReference type="NCBI Taxonomy" id="390896"/>
    <lineage>
        <taxon>Eukaryota</taxon>
        <taxon>Fungi</taxon>
        <taxon>Dikarya</taxon>
        <taxon>Ascomycota</taxon>
        <taxon>Pezizomycotina</taxon>
        <taxon>Dothideomycetes</taxon>
        <taxon>Pleosporomycetidae</taxon>
        <taxon>Pleosporales</taxon>
        <taxon>Massarineae</taxon>
        <taxon>Trematosphaeriaceae</taxon>
        <taxon>Trematosphaeria</taxon>
    </lineage>
</organism>
<dbReference type="PANTHER" id="PTHR33927">
    <property type="entry name" value="TRANSMEMBRANE PROTEIN"/>
    <property type="match status" value="1"/>
</dbReference>
<feature type="region of interest" description="Disordered" evidence="1">
    <location>
        <begin position="1"/>
        <end position="20"/>
    </location>
</feature>
<reference evidence="3" key="1">
    <citation type="journal article" date="2020" name="Stud. Mycol.">
        <title>101 Dothideomycetes genomes: a test case for predicting lifestyles and emergence of pathogens.</title>
        <authorList>
            <person name="Haridas S."/>
            <person name="Albert R."/>
            <person name="Binder M."/>
            <person name="Bloem J."/>
            <person name="Labutti K."/>
            <person name="Salamov A."/>
            <person name="Andreopoulos B."/>
            <person name="Baker S."/>
            <person name="Barry K."/>
            <person name="Bills G."/>
            <person name="Bluhm B."/>
            <person name="Cannon C."/>
            <person name="Castanera R."/>
            <person name="Culley D."/>
            <person name="Daum C."/>
            <person name="Ezra D."/>
            <person name="Gonzalez J."/>
            <person name="Henrissat B."/>
            <person name="Kuo A."/>
            <person name="Liang C."/>
            <person name="Lipzen A."/>
            <person name="Lutzoni F."/>
            <person name="Magnuson J."/>
            <person name="Mondo S."/>
            <person name="Nolan M."/>
            <person name="Ohm R."/>
            <person name="Pangilinan J."/>
            <person name="Park H.-J."/>
            <person name="Ramirez L."/>
            <person name="Alfaro M."/>
            <person name="Sun H."/>
            <person name="Tritt A."/>
            <person name="Yoshinaga Y."/>
            <person name="Zwiers L.-H."/>
            <person name="Turgeon B."/>
            <person name="Goodwin S."/>
            <person name="Spatafora J."/>
            <person name="Crous P."/>
            <person name="Grigoriev I."/>
        </authorList>
    </citation>
    <scope>NUCLEOTIDE SEQUENCE</scope>
    <source>
        <strain evidence="3">CBS 122368</strain>
    </source>
</reference>